<gene>
    <name evidence="4" type="primary">acd</name>
    <name evidence="4" type="ORF">CRECT_0941</name>
</gene>
<dbReference type="EMBL" id="CP012543">
    <property type="protein sequence ID" value="QCD46612.1"/>
    <property type="molecule type" value="Genomic_DNA"/>
</dbReference>
<dbReference type="Gene3D" id="3.40.50.1100">
    <property type="match status" value="2"/>
</dbReference>
<dbReference type="RefSeq" id="WP_004319441.1">
    <property type="nucleotide sequence ID" value="NZ_CP012543.1"/>
</dbReference>
<organism evidence="4 5">
    <name type="scientific">Campylobacter rectus</name>
    <name type="common">Wolinella recta</name>
    <dbReference type="NCBI Taxonomy" id="203"/>
    <lineage>
        <taxon>Bacteria</taxon>
        <taxon>Pseudomonadati</taxon>
        <taxon>Campylobacterota</taxon>
        <taxon>Epsilonproteobacteria</taxon>
        <taxon>Campylobacterales</taxon>
        <taxon>Campylobacteraceae</taxon>
        <taxon>Campylobacter</taxon>
    </lineage>
</organism>
<evidence type="ECO:0000256" key="3">
    <source>
        <dbReference type="ARBA" id="ARBA00022898"/>
    </source>
</evidence>
<comment type="cofactor">
    <cofactor evidence="1">
        <name>pyridoxal 5'-phosphate</name>
        <dbReference type="ChEBI" id="CHEBI:597326"/>
    </cofactor>
</comment>
<evidence type="ECO:0000256" key="2">
    <source>
        <dbReference type="ARBA" id="ARBA00008639"/>
    </source>
</evidence>
<dbReference type="AlphaFoldDB" id="A0A6G5QM04"/>
<evidence type="ECO:0000313" key="5">
    <source>
        <dbReference type="Proteomes" id="UP000502377"/>
    </source>
</evidence>
<proteinExistence type="inferred from homology"/>
<protein>
    <submittedName>
        <fullName evidence="4">1-aminocyclopropane-1-carboxylate deaminase</fullName>
        <ecNumber evidence="4">3.5.99.7</ecNumber>
    </submittedName>
</protein>
<keyword evidence="4" id="KW-0378">Hydrolase</keyword>
<dbReference type="KEGG" id="crx:CRECT_0941"/>
<dbReference type="InterPro" id="IPR027278">
    <property type="entry name" value="ACCD_DCysDesulf"/>
</dbReference>
<dbReference type="SUPFAM" id="SSF53686">
    <property type="entry name" value="Tryptophan synthase beta subunit-like PLP-dependent enzymes"/>
    <property type="match status" value="2"/>
</dbReference>
<sequence>MLRDDLVEGGFNGNKARKLEYFLHADLSGVKRVVSYGSSQSNAMYSLSVFAKMKGFEFHYVVSNLSSNLAANPIGNFKFALENGMKIYVDKDRRARARALAYELARLKEGEICCGEAVNLTHNRSEICSNLKDAGRLNLSKFDEGLGFTDINLNAKNMSNLQAEVEPNLQIEKSNSQDLNRQISSKFDEPAKLAGVKSSICKSHKNSNFKKSANPSSSNLPAAQDCFIGDSLFINEGVWQPQAEEGFISQARQIERWAEAEGKIVDIFLPSGTGTSAAFLAKHVKFDVYTCPCVGDANYLKSEIEALTPNSKARILPPPKKYHFGDLKPELYQIWREACEQTGIEFELIYDPVGFLTMMANLGAFKNEILYIHQGGALGNISQKLRYERKFKETR</sequence>
<dbReference type="GO" id="GO:0008660">
    <property type="term" value="F:1-aminocyclopropane-1-carboxylate deaminase activity"/>
    <property type="evidence" value="ECO:0007669"/>
    <property type="project" value="UniProtKB-EC"/>
</dbReference>
<dbReference type="EC" id="3.5.99.7" evidence="4"/>
<accession>A0A6G5QM04</accession>
<evidence type="ECO:0000256" key="1">
    <source>
        <dbReference type="ARBA" id="ARBA00001933"/>
    </source>
</evidence>
<name>A0A6G5QM04_CAMRE</name>
<dbReference type="PANTHER" id="PTHR43780">
    <property type="entry name" value="1-AMINOCYCLOPROPANE-1-CARBOXYLATE DEAMINASE-RELATED"/>
    <property type="match status" value="1"/>
</dbReference>
<comment type="similarity">
    <text evidence="2">Belongs to the ACC deaminase/D-cysteine desulfhydrase family.</text>
</comment>
<dbReference type="Proteomes" id="UP000502377">
    <property type="component" value="Chromosome"/>
</dbReference>
<dbReference type="InterPro" id="IPR036052">
    <property type="entry name" value="TrpB-like_PALP_sf"/>
</dbReference>
<keyword evidence="3" id="KW-0663">Pyridoxal phosphate</keyword>
<dbReference type="PANTHER" id="PTHR43780:SF2">
    <property type="entry name" value="1-AMINOCYCLOPROPANE-1-CARBOXYLATE DEAMINASE-RELATED"/>
    <property type="match status" value="1"/>
</dbReference>
<evidence type="ECO:0000313" key="4">
    <source>
        <dbReference type="EMBL" id="QCD46612.1"/>
    </source>
</evidence>
<dbReference type="GO" id="GO:0019148">
    <property type="term" value="F:D-cysteine desulfhydrase activity"/>
    <property type="evidence" value="ECO:0007669"/>
    <property type="project" value="TreeGrafter"/>
</dbReference>
<reference evidence="4 5" key="1">
    <citation type="submission" date="2016-07" db="EMBL/GenBank/DDBJ databases">
        <title>Comparative genomics of the Campylobacter concisus group.</title>
        <authorList>
            <person name="Miller W.G."/>
            <person name="Yee E."/>
            <person name="Chapman M.H."/>
            <person name="Huynh S."/>
            <person name="Bono J.L."/>
            <person name="On S.L.W."/>
            <person name="StLeger J."/>
            <person name="Foster G."/>
            <person name="Parker C.T."/>
        </authorList>
    </citation>
    <scope>NUCLEOTIDE SEQUENCE [LARGE SCALE GENOMIC DNA]</scope>
    <source>
        <strain evidence="4 5">ATCC 33238</strain>
    </source>
</reference>